<sequence length="274" mass="30684">MTKYTANQIVTRSATGLHLTRASQAPESPHSPKRVHWAWGIILVLLWALLASSCSPKLQKSLYNTGIDLATEQLEQHTPKFKLKFARNKHGFYHYTGLETAPQSGTASAADSGLGLRPELLVQAQVFATSDSSIRAELVLHYAYMGQWLKTHLPKLISQQKQQSWSGLQQALLGQVIDSLMGHLAARLPKLEINFLRNHTQHGLEYFYARDKNGLIRSFVSTHPNKTQVVWVEPFINYSLINRWLKAEGTKLIDELNKGSGKTPKPRAPSAVAR</sequence>
<dbReference type="Proteomes" id="UP000004095">
    <property type="component" value="Unassembled WGS sequence"/>
</dbReference>
<evidence type="ECO:0000313" key="2">
    <source>
        <dbReference type="EMBL" id="EAY28273.1"/>
    </source>
</evidence>
<feature type="region of interest" description="Disordered" evidence="1">
    <location>
        <begin position="255"/>
        <end position="274"/>
    </location>
</feature>
<accession>A1ZN92</accession>
<reference evidence="2 3" key="1">
    <citation type="submission" date="2007-01" db="EMBL/GenBank/DDBJ databases">
        <authorList>
            <person name="Haygood M."/>
            <person name="Podell S."/>
            <person name="Anderson C."/>
            <person name="Hopkinson B."/>
            <person name="Roe K."/>
            <person name="Barbeau K."/>
            <person name="Gaasterland T."/>
            <person name="Ferriera S."/>
            <person name="Johnson J."/>
            <person name="Kravitz S."/>
            <person name="Beeson K."/>
            <person name="Sutton G."/>
            <person name="Rogers Y.-H."/>
            <person name="Friedman R."/>
            <person name="Frazier M."/>
            <person name="Venter J.C."/>
        </authorList>
    </citation>
    <scope>NUCLEOTIDE SEQUENCE [LARGE SCALE GENOMIC DNA]</scope>
    <source>
        <strain evidence="2 3">ATCC 23134</strain>
    </source>
</reference>
<organism evidence="2 3">
    <name type="scientific">Microscilla marina ATCC 23134</name>
    <dbReference type="NCBI Taxonomy" id="313606"/>
    <lineage>
        <taxon>Bacteria</taxon>
        <taxon>Pseudomonadati</taxon>
        <taxon>Bacteroidota</taxon>
        <taxon>Cytophagia</taxon>
        <taxon>Cytophagales</taxon>
        <taxon>Microscillaceae</taxon>
        <taxon>Microscilla</taxon>
    </lineage>
</organism>
<comment type="caution">
    <text evidence="2">The sequence shown here is derived from an EMBL/GenBank/DDBJ whole genome shotgun (WGS) entry which is preliminary data.</text>
</comment>
<gene>
    <name evidence="2" type="ORF">M23134_03534</name>
</gene>
<dbReference type="RefSeq" id="WP_002698496.1">
    <property type="nucleotide sequence ID" value="NZ_AAWS01000017.1"/>
</dbReference>
<evidence type="ECO:0000256" key="1">
    <source>
        <dbReference type="SAM" id="MobiDB-lite"/>
    </source>
</evidence>
<evidence type="ECO:0000313" key="3">
    <source>
        <dbReference type="Proteomes" id="UP000004095"/>
    </source>
</evidence>
<proteinExistence type="predicted"/>
<keyword evidence="3" id="KW-1185">Reference proteome</keyword>
<dbReference type="AlphaFoldDB" id="A1ZN92"/>
<protein>
    <submittedName>
        <fullName evidence="2">Uncharacterized protein</fullName>
    </submittedName>
</protein>
<dbReference type="EMBL" id="AAWS01000017">
    <property type="protein sequence ID" value="EAY28273.1"/>
    <property type="molecule type" value="Genomic_DNA"/>
</dbReference>
<name>A1ZN92_MICM2</name>